<protein>
    <recommendedName>
        <fullName evidence="1">HMA domain-containing protein</fullName>
    </recommendedName>
</protein>
<dbReference type="STRING" id="376730.SAMN04487906_3228"/>
<dbReference type="AlphaFoldDB" id="W2UMW0"/>
<gene>
    <name evidence="2" type="ORF">P278_09960</name>
</gene>
<dbReference type="RefSeq" id="WP_038263257.1">
    <property type="nucleotide sequence ID" value="NZ_AYXY01000019.1"/>
</dbReference>
<proteinExistence type="predicted"/>
<dbReference type="Gene3D" id="3.30.70.100">
    <property type="match status" value="1"/>
</dbReference>
<evidence type="ECO:0000313" key="3">
    <source>
        <dbReference type="Proteomes" id="UP000018850"/>
    </source>
</evidence>
<feature type="domain" description="HMA" evidence="1">
    <location>
        <begin position="4"/>
        <end position="70"/>
    </location>
</feature>
<accession>W2UMW0</accession>
<dbReference type="Proteomes" id="UP000018850">
    <property type="component" value="Unassembled WGS sequence"/>
</dbReference>
<dbReference type="SUPFAM" id="SSF55008">
    <property type="entry name" value="HMA, heavy metal-associated domain"/>
    <property type="match status" value="1"/>
</dbReference>
<evidence type="ECO:0000259" key="1">
    <source>
        <dbReference type="PROSITE" id="PS50846"/>
    </source>
</evidence>
<dbReference type="InterPro" id="IPR036163">
    <property type="entry name" value="HMA_dom_sf"/>
</dbReference>
<organism evidence="2 3">
    <name type="scientific">Zhouia amylolytica AD3</name>
    <dbReference type="NCBI Taxonomy" id="1286632"/>
    <lineage>
        <taxon>Bacteria</taxon>
        <taxon>Pseudomonadati</taxon>
        <taxon>Bacteroidota</taxon>
        <taxon>Flavobacteriia</taxon>
        <taxon>Flavobacteriales</taxon>
        <taxon>Flavobacteriaceae</taxon>
        <taxon>Zhouia</taxon>
    </lineage>
</organism>
<evidence type="ECO:0000313" key="2">
    <source>
        <dbReference type="EMBL" id="ETN95274.1"/>
    </source>
</evidence>
<keyword evidence="3" id="KW-1185">Reference proteome</keyword>
<reference evidence="2 3" key="2">
    <citation type="journal article" date="2016" name="Genome Announc.">
        <title>Draft Genome Sequence of Zhouia amylolytica AD3, Isolated from Tidal Flat Sediment.</title>
        <authorList>
            <person name="Jia B."/>
            <person name="Jin H.M."/>
            <person name="Lee H.J."/>
            <person name="Jeon C.O."/>
        </authorList>
    </citation>
    <scope>NUCLEOTIDE SEQUENCE [LARGE SCALE GENOMIC DNA]</scope>
    <source>
        <strain evidence="2 3">AD3</strain>
    </source>
</reference>
<dbReference type="eggNOG" id="COG2608">
    <property type="taxonomic scope" value="Bacteria"/>
</dbReference>
<dbReference type="InterPro" id="IPR006121">
    <property type="entry name" value="HMA_dom"/>
</dbReference>
<dbReference type="GO" id="GO:0046872">
    <property type="term" value="F:metal ion binding"/>
    <property type="evidence" value="ECO:0007669"/>
    <property type="project" value="InterPro"/>
</dbReference>
<dbReference type="PATRIC" id="fig|1286632.3.peg.993"/>
<sequence length="73" mass="8033">MDNNNEFLFKTNLNCGGCISKVQSDLDSAEGICHWDVDTNNADKILAVKSDGITEDEIMTIVKSKGFQIKPLV</sequence>
<dbReference type="PROSITE" id="PS50846">
    <property type="entry name" value="HMA_2"/>
    <property type="match status" value="1"/>
</dbReference>
<reference evidence="3" key="1">
    <citation type="submission" date="2013-11" db="EMBL/GenBank/DDBJ databases">
        <title>Draft genome sequence from a member of Zhouia, isolated tidal flat.</title>
        <authorList>
            <person name="Jin H."/>
            <person name="Jeon C.O."/>
        </authorList>
    </citation>
    <scope>NUCLEOTIDE SEQUENCE [LARGE SCALE GENOMIC DNA]</scope>
    <source>
        <strain evidence="3">AD3</strain>
    </source>
</reference>
<dbReference type="EMBL" id="AYXY01000019">
    <property type="protein sequence ID" value="ETN95274.1"/>
    <property type="molecule type" value="Genomic_DNA"/>
</dbReference>
<name>W2UMW0_9FLAO</name>
<comment type="caution">
    <text evidence="2">The sequence shown here is derived from an EMBL/GenBank/DDBJ whole genome shotgun (WGS) entry which is preliminary data.</text>
</comment>